<feature type="non-terminal residue" evidence="2">
    <location>
        <position position="444"/>
    </location>
</feature>
<gene>
    <name evidence="2" type="ORF">RFI_14488</name>
</gene>
<protein>
    <submittedName>
        <fullName evidence="2">Uncharacterized protein</fullName>
    </submittedName>
</protein>
<name>X6N8T3_RETFI</name>
<feature type="region of interest" description="Disordered" evidence="1">
    <location>
        <begin position="1"/>
        <end position="56"/>
    </location>
</feature>
<feature type="compositionally biased region" description="Low complexity" evidence="1">
    <location>
        <begin position="156"/>
        <end position="173"/>
    </location>
</feature>
<feature type="compositionally biased region" description="Acidic residues" evidence="1">
    <location>
        <begin position="14"/>
        <end position="23"/>
    </location>
</feature>
<comment type="caution">
    <text evidence="2">The sequence shown here is derived from an EMBL/GenBank/DDBJ whole genome shotgun (WGS) entry which is preliminary data.</text>
</comment>
<feature type="compositionally biased region" description="Basic residues" evidence="1">
    <location>
        <begin position="140"/>
        <end position="155"/>
    </location>
</feature>
<dbReference type="Proteomes" id="UP000023152">
    <property type="component" value="Unassembled WGS sequence"/>
</dbReference>
<feature type="region of interest" description="Disordered" evidence="1">
    <location>
        <begin position="140"/>
        <end position="193"/>
    </location>
</feature>
<evidence type="ECO:0000313" key="2">
    <source>
        <dbReference type="EMBL" id="ETO22705.1"/>
    </source>
</evidence>
<evidence type="ECO:0000256" key="1">
    <source>
        <dbReference type="SAM" id="MobiDB-lite"/>
    </source>
</evidence>
<dbReference type="EMBL" id="ASPP01010530">
    <property type="protein sequence ID" value="ETO22705.1"/>
    <property type="molecule type" value="Genomic_DNA"/>
</dbReference>
<accession>X6N8T3</accession>
<dbReference type="AlphaFoldDB" id="X6N8T3"/>
<proteinExistence type="predicted"/>
<reference evidence="2 3" key="1">
    <citation type="journal article" date="2013" name="Curr. Biol.">
        <title>The Genome of the Foraminiferan Reticulomyxa filosa.</title>
        <authorList>
            <person name="Glockner G."/>
            <person name="Hulsmann N."/>
            <person name="Schleicher M."/>
            <person name="Noegel A.A."/>
            <person name="Eichinger L."/>
            <person name="Gallinger C."/>
            <person name="Pawlowski J."/>
            <person name="Sierra R."/>
            <person name="Euteneuer U."/>
            <person name="Pillet L."/>
            <person name="Moustafa A."/>
            <person name="Platzer M."/>
            <person name="Groth M."/>
            <person name="Szafranski K."/>
            <person name="Schliwa M."/>
        </authorList>
    </citation>
    <scope>NUCLEOTIDE SEQUENCE [LARGE SCALE GENOMIC DNA]</scope>
</reference>
<feature type="compositionally biased region" description="Polar residues" evidence="1">
    <location>
        <begin position="1"/>
        <end position="11"/>
    </location>
</feature>
<feature type="compositionally biased region" description="Basic and acidic residues" evidence="1">
    <location>
        <begin position="24"/>
        <end position="56"/>
    </location>
</feature>
<evidence type="ECO:0000313" key="3">
    <source>
        <dbReference type="Proteomes" id="UP000023152"/>
    </source>
</evidence>
<feature type="non-terminal residue" evidence="2">
    <location>
        <position position="1"/>
    </location>
</feature>
<keyword evidence="3" id="KW-1185">Reference proteome</keyword>
<organism evidence="2 3">
    <name type="scientific">Reticulomyxa filosa</name>
    <dbReference type="NCBI Taxonomy" id="46433"/>
    <lineage>
        <taxon>Eukaryota</taxon>
        <taxon>Sar</taxon>
        <taxon>Rhizaria</taxon>
        <taxon>Retaria</taxon>
        <taxon>Foraminifera</taxon>
        <taxon>Monothalamids</taxon>
        <taxon>Reticulomyxidae</taxon>
        <taxon>Reticulomyxa</taxon>
    </lineage>
</organism>
<feature type="region of interest" description="Disordered" evidence="1">
    <location>
        <begin position="305"/>
        <end position="325"/>
    </location>
</feature>
<sequence>PGIQTLSVPTYNNENEEEEDNDDDAKQRSIELKQKRSQQKEYRELQAKKQKEEQNKELMRCQTIVKSHQKERERLMYCIQILPSWPPDPLKKPIPFLFPNNHHTKHECPNDVNTHNDAHSTNQNGYIELIVCDATMEKKKKEKKRKQEPKQKQKQKQTQTQQIQIQTQTQKQKQNQKQKAKAKTESVPTPSKPRVSLLSSLFTSPLSKAAFEDMINPTEHAMHAIDGLNQHWTSTTTTTTMSCDRLKKKPRLDSSLFVEKYEESPFRNSIYLCAECNECFRIRVHCNSRTNRYTLICPQPKRKRTVKSNSSSASKKNKESSVKSSAGAHNMLIPFWNRFHSIRYEFSTHGGDEHHHYLIRSFKSNDIYRLYDLDVKMTEQLMGQSAEPYGWGFLFCKTDLARTTALHWRTLTCVELLSQHTLSDQQSQSPIESEPVVFFFFFFF</sequence>